<dbReference type="Proteomes" id="UP001596406">
    <property type="component" value="Unassembled WGS sequence"/>
</dbReference>
<keyword evidence="1" id="KW-0472">Membrane</keyword>
<keyword evidence="3" id="KW-1185">Reference proteome</keyword>
<feature type="transmembrane region" description="Helical" evidence="1">
    <location>
        <begin position="7"/>
        <end position="24"/>
    </location>
</feature>
<comment type="caution">
    <text evidence="2">The sequence shown here is derived from an EMBL/GenBank/DDBJ whole genome shotgun (WGS) entry which is preliminary data.</text>
</comment>
<sequence>MSYRTTIGISLIVSGIITLALLYLPYDSFYWGVGFLAVGLFVFVSRRII</sequence>
<reference evidence="2 3" key="1">
    <citation type="journal article" date="2019" name="Int. J. Syst. Evol. Microbiol.">
        <title>The Global Catalogue of Microorganisms (GCM) 10K type strain sequencing project: providing services to taxonomists for standard genome sequencing and annotation.</title>
        <authorList>
            <consortium name="The Broad Institute Genomics Platform"/>
            <consortium name="The Broad Institute Genome Sequencing Center for Infectious Disease"/>
            <person name="Wu L."/>
            <person name="Ma J."/>
        </authorList>
    </citation>
    <scope>NUCLEOTIDE SEQUENCE [LARGE SCALE GENOMIC DNA]</scope>
    <source>
        <strain evidence="2 3">PSRA2</strain>
    </source>
</reference>
<protein>
    <submittedName>
        <fullName evidence="2">Uncharacterized protein</fullName>
    </submittedName>
</protein>
<evidence type="ECO:0000313" key="3">
    <source>
        <dbReference type="Proteomes" id="UP001596406"/>
    </source>
</evidence>
<name>A0ABD5U9U1_9EURY</name>
<keyword evidence="1" id="KW-1133">Transmembrane helix</keyword>
<evidence type="ECO:0000313" key="2">
    <source>
        <dbReference type="EMBL" id="MFC6836300.1"/>
    </source>
</evidence>
<gene>
    <name evidence="2" type="ORF">ACFQHK_07250</name>
</gene>
<feature type="transmembrane region" description="Helical" evidence="1">
    <location>
        <begin position="30"/>
        <end position="48"/>
    </location>
</feature>
<proteinExistence type="predicted"/>
<accession>A0ABD5U9U1</accession>
<dbReference type="AlphaFoldDB" id="A0ABD5U9U1"/>
<keyword evidence="1" id="KW-0812">Transmembrane</keyword>
<evidence type="ECO:0000256" key="1">
    <source>
        <dbReference type="SAM" id="Phobius"/>
    </source>
</evidence>
<organism evidence="2 3">
    <name type="scientific">Halomarina ordinaria</name>
    <dbReference type="NCBI Taxonomy" id="3033939"/>
    <lineage>
        <taxon>Archaea</taxon>
        <taxon>Methanobacteriati</taxon>
        <taxon>Methanobacteriota</taxon>
        <taxon>Stenosarchaea group</taxon>
        <taxon>Halobacteria</taxon>
        <taxon>Halobacteriales</taxon>
        <taxon>Natronomonadaceae</taxon>
        <taxon>Halomarina</taxon>
    </lineage>
</organism>
<dbReference type="EMBL" id="JBHSXM010000001">
    <property type="protein sequence ID" value="MFC6836300.1"/>
    <property type="molecule type" value="Genomic_DNA"/>
</dbReference>
<dbReference type="RefSeq" id="WP_304447987.1">
    <property type="nucleotide sequence ID" value="NZ_JARRAH010000001.1"/>
</dbReference>